<dbReference type="GO" id="GO:0016020">
    <property type="term" value="C:membrane"/>
    <property type="evidence" value="ECO:0007669"/>
    <property type="project" value="InterPro"/>
</dbReference>
<reference evidence="4 5" key="1">
    <citation type="submission" date="2017-04" db="EMBL/GenBank/DDBJ databases">
        <authorList>
            <person name="Afonso C.L."/>
            <person name="Miller P.J."/>
            <person name="Scott M.A."/>
            <person name="Spackman E."/>
            <person name="Goraichik I."/>
            <person name="Dimitrov K.M."/>
            <person name="Suarez D.L."/>
            <person name="Swayne D.E."/>
        </authorList>
    </citation>
    <scope>NUCLEOTIDE SEQUENCE [LARGE SCALE GENOMIC DNA]</scope>
    <source>
        <strain evidence="4 5">DSM 12816</strain>
    </source>
</reference>
<evidence type="ECO:0000256" key="3">
    <source>
        <dbReference type="SAM" id="Phobius"/>
    </source>
</evidence>
<gene>
    <name evidence="4" type="ORF">SAMN02745168_0379</name>
</gene>
<keyword evidence="3" id="KW-1133">Transmembrane helix</keyword>
<evidence type="ECO:0000256" key="1">
    <source>
        <dbReference type="ARBA" id="ARBA00005278"/>
    </source>
</evidence>
<evidence type="ECO:0000313" key="5">
    <source>
        <dbReference type="Proteomes" id="UP000192790"/>
    </source>
</evidence>
<accession>A0A1W1YEK1</accession>
<organism evidence="4 5">
    <name type="scientific">Papillibacter cinnamivorans DSM 12816</name>
    <dbReference type="NCBI Taxonomy" id="1122930"/>
    <lineage>
        <taxon>Bacteria</taxon>
        <taxon>Bacillati</taxon>
        <taxon>Bacillota</taxon>
        <taxon>Clostridia</taxon>
        <taxon>Eubacteriales</taxon>
        <taxon>Oscillospiraceae</taxon>
        <taxon>Papillibacter</taxon>
    </lineage>
</organism>
<dbReference type="STRING" id="1122930.SAMN02745168_0379"/>
<sequence>MEQEKTKLSDRLDENIELMKILFHNDGTLRYRYIENRYRPLVKCCLFYIDGMIDNKLMNEDIIRPLLLYPFERKPASMIDDIANKITFSNNVEKTDDIEEIIRSVVYGDTVLFLDGSDVALIFNTKGWITRSISEPEGEKVLRGPREGFNEALLINLTMVRRRLRTQELKMEFQTFGTRSQTRACICYLGNLANPQILEELKKRLETIQIDGTLDVNYINEYIKDAPYSFFKTIGTTERPDIVAGKLLEGRIALFLDGTPEVLTLPFLFIENFQSDDDYYTNYYFSSIGRLLRIFSFSVSISVPAIYVALVAFHHELLPTDLTLSISVARSSIAAPTWLEAILMLLMFEILRETGLRAPNSIGQALSIVGALVIGQAAVEARLISAPMVIIVAFSGITGIMLMRMKGSIIILRFMFLFLASFIGIYGIIFGMMGLLIHLFNMRSFGIPFMNSSVADDFQDNKDTFVRAPWWYMIKRPKFMSQDPVRSASDGDPG</sequence>
<dbReference type="PANTHER" id="PTHR22550:SF5">
    <property type="entry name" value="LEUCINE ZIPPER PROTEIN 4"/>
    <property type="match status" value="1"/>
</dbReference>
<feature type="transmembrane region" description="Helical" evidence="3">
    <location>
        <begin position="384"/>
        <end position="402"/>
    </location>
</feature>
<feature type="transmembrane region" description="Helical" evidence="3">
    <location>
        <begin position="333"/>
        <end position="351"/>
    </location>
</feature>
<comment type="similarity">
    <text evidence="1">Belongs to the GerABKA family.</text>
</comment>
<proteinExistence type="inferred from homology"/>
<dbReference type="PANTHER" id="PTHR22550">
    <property type="entry name" value="SPORE GERMINATION PROTEIN"/>
    <property type="match status" value="1"/>
</dbReference>
<keyword evidence="5" id="KW-1185">Reference proteome</keyword>
<dbReference type="EMBL" id="FWXW01000001">
    <property type="protein sequence ID" value="SMC34640.1"/>
    <property type="molecule type" value="Genomic_DNA"/>
</dbReference>
<dbReference type="InterPro" id="IPR004995">
    <property type="entry name" value="Spore_Ger"/>
</dbReference>
<dbReference type="RefSeq" id="WP_242942736.1">
    <property type="nucleotide sequence ID" value="NZ_FWXW01000001.1"/>
</dbReference>
<dbReference type="InterPro" id="IPR050768">
    <property type="entry name" value="UPF0353/GerABKA_families"/>
</dbReference>
<keyword evidence="2 3" id="KW-0472">Membrane</keyword>
<name>A0A1W1YEK1_9FIRM</name>
<feature type="transmembrane region" description="Helical" evidence="3">
    <location>
        <begin position="291"/>
        <end position="313"/>
    </location>
</feature>
<evidence type="ECO:0000313" key="4">
    <source>
        <dbReference type="EMBL" id="SMC34640.1"/>
    </source>
</evidence>
<dbReference type="GO" id="GO:0009847">
    <property type="term" value="P:spore germination"/>
    <property type="evidence" value="ECO:0007669"/>
    <property type="project" value="InterPro"/>
</dbReference>
<dbReference type="Pfam" id="PF03323">
    <property type="entry name" value="GerA"/>
    <property type="match status" value="1"/>
</dbReference>
<keyword evidence="3" id="KW-0812">Transmembrane</keyword>
<dbReference type="PIRSF" id="PIRSF005690">
    <property type="entry name" value="GerBA"/>
    <property type="match status" value="1"/>
</dbReference>
<protein>
    <submittedName>
        <fullName evidence="4">Spore germination protein KA</fullName>
    </submittedName>
</protein>
<dbReference type="Proteomes" id="UP000192790">
    <property type="component" value="Unassembled WGS sequence"/>
</dbReference>
<feature type="transmembrane region" description="Helical" evidence="3">
    <location>
        <begin position="358"/>
        <end position="378"/>
    </location>
</feature>
<dbReference type="AlphaFoldDB" id="A0A1W1YEK1"/>
<evidence type="ECO:0000256" key="2">
    <source>
        <dbReference type="ARBA" id="ARBA00023136"/>
    </source>
</evidence>
<feature type="transmembrane region" description="Helical" evidence="3">
    <location>
        <begin position="414"/>
        <end position="440"/>
    </location>
</feature>